<protein>
    <recommendedName>
        <fullName evidence="3">Lipid A 3-O-deacylase (PagL)</fullName>
    </recommendedName>
</protein>
<reference evidence="1 2" key="1">
    <citation type="submission" date="2016-10" db="EMBL/GenBank/DDBJ databases">
        <authorList>
            <person name="de Groot N.N."/>
        </authorList>
    </citation>
    <scope>NUCLEOTIDE SEQUENCE [LARGE SCALE GENOMIC DNA]</scope>
    <source>
        <strain evidence="1 2">DSM 8423</strain>
    </source>
</reference>
<dbReference type="OrthoDB" id="323914at2"/>
<dbReference type="EMBL" id="FOBS01000007">
    <property type="protein sequence ID" value="SEM22553.1"/>
    <property type="molecule type" value="Genomic_DNA"/>
</dbReference>
<keyword evidence="2" id="KW-1185">Reference proteome</keyword>
<dbReference type="RefSeq" id="WP_093882908.1">
    <property type="nucleotide sequence ID" value="NZ_FOBS01000007.1"/>
</dbReference>
<proteinExistence type="predicted"/>
<dbReference type="AlphaFoldDB" id="A0A1H7WM00"/>
<accession>A0A1H7WM00</accession>
<name>A0A1H7WM00_9BACT</name>
<evidence type="ECO:0000313" key="1">
    <source>
        <dbReference type="EMBL" id="SEM22553.1"/>
    </source>
</evidence>
<dbReference type="Proteomes" id="UP000198744">
    <property type="component" value="Unassembled WGS sequence"/>
</dbReference>
<organism evidence="1 2">
    <name type="scientific">Syntrophus gentianae</name>
    <dbReference type="NCBI Taxonomy" id="43775"/>
    <lineage>
        <taxon>Bacteria</taxon>
        <taxon>Pseudomonadati</taxon>
        <taxon>Thermodesulfobacteriota</taxon>
        <taxon>Syntrophia</taxon>
        <taxon>Syntrophales</taxon>
        <taxon>Syntrophaceae</taxon>
        <taxon>Syntrophus</taxon>
    </lineage>
</organism>
<gene>
    <name evidence="1" type="ORF">SAMN04489760_10737</name>
</gene>
<sequence length="200" mass="22702">MNAAFLYKMLKSVGVFSSFILIFFPVPWMDAGAKDWTVTIYGAIQARSDFDEMFYDPDFDNDYKFIAVALNRKIGSFTKHMDFECEAQVVKHFDGQNHMEFNGLVIARWLTFLWDEYIDTSLAVGDGLSWATETPKLEALEHEKTSALLDYVLVEVSLSLPQAPEWSLVWRIHHRSGVFGLFNGVHGGSNALGVGLSYHF</sequence>
<evidence type="ECO:0000313" key="2">
    <source>
        <dbReference type="Proteomes" id="UP000198744"/>
    </source>
</evidence>
<evidence type="ECO:0008006" key="3">
    <source>
        <dbReference type="Google" id="ProtNLM"/>
    </source>
</evidence>
<dbReference type="STRING" id="43775.SAMN04489760_10737"/>